<reference evidence="5" key="2">
    <citation type="submission" date="2021-04" db="EMBL/GenBank/DDBJ databases">
        <authorList>
            <person name="Gilroy R."/>
        </authorList>
    </citation>
    <scope>NUCLEOTIDE SEQUENCE</scope>
    <source>
        <strain evidence="5">CHK32-1732</strain>
    </source>
</reference>
<dbReference type="InterPro" id="IPR018062">
    <property type="entry name" value="HTH_AraC-typ_CS"/>
</dbReference>
<dbReference type="SMART" id="SM00342">
    <property type="entry name" value="HTH_ARAC"/>
    <property type="match status" value="1"/>
</dbReference>
<evidence type="ECO:0000313" key="6">
    <source>
        <dbReference type="Proteomes" id="UP000824190"/>
    </source>
</evidence>
<keyword evidence="2" id="KW-0238">DNA-binding</keyword>
<dbReference type="InterPro" id="IPR050204">
    <property type="entry name" value="AraC_XylS_family_regulators"/>
</dbReference>
<dbReference type="Gene3D" id="1.10.10.60">
    <property type="entry name" value="Homeodomain-like"/>
    <property type="match status" value="2"/>
</dbReference>
<dbReference type="InterPro" id="IPR009057">
    <property type="entry name" value="Homeodomain-like_sf"/>
</dbReference>
<dbReference type="EMBL" id="DXGC01000005">
    <property type="protein sequence ID" value="HIW90130.1"/>
    <property type="molecule type" value="Genomic_DNA"/>
</dbReference>
<dbReference type="PROSITE" id="PS01124">
    <property type="entry name" value="HTH_ARAC_FAMILY_2"/>
    <property type="match status" value="1"/>
</dbReference>
<evidence type="ECO:0000313" key="5">
    <source>
        <dbReference type="EMBL" id="HIW90130.1"/>
    </source>
</evidence>
<dbReference type="InterPro" id="IPR011051">
    <property type="entry name" value="RmlC_Cupin_sf"/>
</dbReference>
<sequence>MKGDVEPAVGEPTPISTRRAASMIGVAPVQEEILYDPRYSTRWNRHDYPSPLARWNAHPEYEIHLITQGKGSYIIGDSVGRFGPGQLTLVGPGIPHDWISELAPGEVIPGRDVVLHFDDMWIRDCIRRLPELGHLKGLLEGSRRGIEFLGETSSVAAALLLGIGEAEGVERLTTIFRLLDVLAAAPEQECRYLTEAGVEDNGDTREDDAVGKALDYVHDNLAADLRLRTVAGLVRMSDSAFSRHFKRVTGQTFSHSVRRMRLAKACALLEQTALPVASVAHAVGFNNLSNFNRQFLSEVGSTPNKYRKFAKLRN</sequence>
<keyword evidence="1" id="KW-0805">Transcription regulation</keyword>
<comment type="caution">
    <text evidence="5">The sequence shown here is derived from an EMBL/GenBank/DDBJ whole genome shotgun (WGS) entry which is preliminary data.</text>
</comment>
<evidence type="ECO:0000259" key="4">
    <source>
        <dbReference type="PROSITE" id="PS01124"/>
    </source>
</evidence>
<dbReference type="PROSITE" id="PS00041">
    <property type="entry name" value="HTH_ARAC_FAMILY_1"/>
    <property type="match status" value="1"/>
</dbReference>
<feature type="domain" description="HTH araC/xylS-type" evidence="4">
    <location>
        <begin position="211"/>
        <end position="309"/>
    </location>
</feature>
<dbReference type="PANTHER" id="PTHR46796">
    <property type="entry name" value="HTH-TYPE TRANSCRIPTIONAL ACTIVATOR RHAS-RELATED"/>
    <property type="match status" value="1"/>
</dbReference>
<dbReference type="Pfam" id="PF12833">
    <property type="entry name" value="HTH_18"/>
    <property type="match status" value="1"/>
</dbReference>
<dbReference type="GO" id="GO:0043565">
    <property type="term" value="F:sequence-specific DNA binding"/>
    <property type="evidence" value="ECO:0007669"/>
    <property type="project" value="InterPro"/>
</dbReference>
<dbReference type="CDD" id="cd06976">
    <property type="entry name" value="cupin_MtlR-like_N"/>
    <property type="match status" value="1"/>
</dbReference>
<accession>A0A9D1RME8</accession>
<dbReference type="AlphaFoldDB" id="A0A9D1RME8"/>
<proteinExistence type="predicted"/>
<dbReference type="SUPFAM" id="SSF51182">
    <property type="entry name" value="RmlC-like cupins"/>
    <property type="match status" value="1"/>
</dbReference>
<dbReference type="InterPro" id="IPR014710">
    <property type="entry name" value="RmlC-like_jellyroll"/>
</dbReference>
<dbReference type="SUPFAM" id="SSF46689">
    <property type="entry name" value="Homeodomain-like"/>
    <property type="match status" value="2"/>
</dbReference>
<evidence type="ECO:0000256" key="3">
    <source>
        <dbReference type="ARBA" id="ARBA00023163"/>
    </source>
</evidence>
<dbReference type="PANTHER" id="PTHR46796:SF13">
    <property type="entry name" value="HTH-TYPE TRANSCRIPTIONAL ACTIVATOR RHAS"/>
    <property type="match status" value="1"/>
</dbReference>
<name>A0A9D1RME8_9CORY</name>
<organism evidence="5 6">
    <name type="scientific">Candidatus Corynebacterium avicola</name>
    <dbReference type="NCBI Taxonomy" id="2838527"/>
    <lineage>
        <taxon>Bacteria</taxon>
        <taxon>Bacillati</taxon>
        <taxon>Actinomycetota</taxon>
        <taxon>Actinomycetes</taxon>
        <taxon>Mycobacteriales</taxon>
        <taxon>Corynebacteriaceae</taxon>
        <taxon>Corynebacterium</taxon>
    </lineage>
</organism>
<reference evidence="5" key="1">
    <citation type="journal article" date="2021" name="PeerJ">
        <title>Extensive microbial diversity within the chicken gut microbiome revealed by metagenomics and culture.</title>
        <authorList>
            <person name="Gilroy R."/>
            <person name="Ravi A."/>
            <person name="Getino M."/>
            <person name="Pursley I."/>
            <person name="Horton D.L."/>
            <person name="Alikhan N.F."/>
            <person name="Baker D."/>
            <person name="Gharbi K."/>
            <person name="Hall N."/>
            <person name="Watson M."/>
            <person name="Adriaenssens E.M."/>
            <person name="Foster-Nyarko E."/>
            <person name="Jarju S."/>
            <person name="Secka A."/>
            <person name="Antonio M."/>
            <person name="Oren A."/>
            <person name="Chaudhuri R.R."/>
            <person name="La Ragione R."/>
            <person name="Hildebrand F."/>
            <person name="Pallen M.J."/>
        </authorList>
    </citation>
    <scope>NUCLEOTIDE SEQUENCE</scope>
    <source>
        <strain evidence="5">CHK32-1732</strain>
    </source>
</reference>
<dbReference type="InterPro" id="IPR003313">
    <property type="entry name" value="AraC-bd"/>
</dbReference>
<evidence type="ECO:0000256" key="2">
    <source>
        <dbReference type="ARBA" id="ARBA00023125"/>
    </source>
</evidence>
<protein>
    <submittedName>
        <fullName evidence="5">AraC family transcriptional regulator</fullName>
    </submittedName>
</protein>
<dbReference type="GO" id="GO:0003700">
    <property type="term" value="F:DNA-binding transcription factor activity"/>
    <property type="evidence" value="ECO:0007669"/>
    <property type="project" value="InterPro"/>
</dbReference>
<dbReference type="Proteomes" id="UP000824190">
    <property type="component" value="Unassembled WGS sequence"/>
</dbReference>
<dbReference type="Gene3D" id="2.60.120.10">
    <property type="entry name" value="Jelly Rolls"/>
    <property type="match status" value="1"/>
</dbReference>
<keyword evidence="3" id="KW-0804">Transcription</keyword>
<dbReference type="Pfam" id="PF02311">
    <property type="entry name" value="AraC_binding"/>
    <property type="match status" value="1"/>
</dbReference>
<dbReference type="InterPro" id="IPR018060">
    <property type="entry name" value="HTH_AraC"/>
</dbReference>
<evidence type="ECO:0000256" key="1">
    <source>
        <dbReference type="ARBA" id="ARBA00023015"/>
    </source>
</evidence>
<gene>
    <name evidence="5" type="ORF">H9870_00445</name>
</gene>